<dbReference type="PANTHER" id="PTHR38687">
    <property type="entry name" value="CELL DIVISION PROTEIN DEDD-RELATED"/>
    <property type="match status" value="1"/>
</dbReference>
<gene>
    <name evidence="5" type="ORF">FHP89_05890</name>
    <name evidence="4" type="ORF">FHP91_08190</name>
</gene>
<dbReference type="InterPro" id="IPR036680">
    <property type="entry name" value="SPOR-like_sf"/>
</dbReference>
<keyword evidence="7" id="KW-1185">Reference proteome</keyword>
<keyword evidence="2" id="KW-0812">Transmembrane</keyword>
<protein>
    <recommendedName>
        <fullName evidence="3">SPOR domain-containing protein</fullName>
    </recommendedName>
</protein>
<evidence type="ECO:0000259" key="3">
    <source>
        <dbReference type="PROSITE" id="PS51724"/>
    </source>
</evidence>
<dbReference type="EMBL" id="VMNI01000006">
    <property type="protein sequence ID" value="TVO78012.1"/>
    <property type="molecule type" value="Genomic_DNA"/>
</dbReference>
<name>A0A557RSD9_9RHOO</name>
<feature type="region of interest" description="Disordered" evidence="1">
    <location>
        <begin position="130"/>
        <end position="157"/>
    </location>
</feature>
<evidence type="ECO:0000313" key="6">
    <source>
        <dbReference type="Proteomes" id="UP000318349"/>
    </source>
</evidence>
<feature type="transmembrane region" description="Helical" evidence="2">
    <location>
        <begin position="21"/>
        <end position="38"/>
    </location>
</feature>
<dbReference type="GO" id="GO:0030428">
    <property type="term" value="C:cell septum"/>
    <property type="evidence" value="ECO:0007669"/>
    <property type="project" value="TreeGrafter"/>
</dbReference>
<dbReference type="Gene3D" id="3.30.70.1070">
    <property type="entry name" value="Sporulation related repeat"/>
    <property type="match status" value="1"/>
</dbReference>
<dbReference type="GO" id="GO:0042834">
    <property type="term" value="F:peptidoglycan binding"/>
    <property type="evidence" value="ECO:0007669"/>
    <property type="project" value="InterPro"/>
</dbReference>
<dbReference type="InterPro" id="IPR052521">
    <property type="entry name" value="Cell_div_SPOR-domain"/>
</dbReference>
<reference evidence="6 7" key="1">
    <citation type="submission" date="2019-07" db="EMBL/GenBank/DDBJ databases">
        <title>The pathways for chlorine oxyanion respiration interact through the shared metabolite chlorate.</title>
        <authorList>
            <person name="Barnum T.P."/>
            <person name="Cheng Y."/>
            <person name="Hill K.A."/>
            <person name="Lucas L.N."/>
            <person name="Carlson H.K."/>
            <person name="Coates J.D."/>
        </authorList>
    </citation>
    <scope>NUCLEOTIDE SEQUENCE [LARGE SCALE GENOMIC DNA]</scope>
    <source>
        <strain evidence="5 6">SFB-1</strain>
        <strain evidence="4 7">SFB-3</strain>
    </source>
</reference>
<evidence type="ECO:0000313" key="7">
    <source>
        <dbReference type="Proteomes" id="UP000319502"/>
    </source>
</evidence>
<dbReference type="Proteomes" id="UP000318349">
    <property type="component" value="Unassembled WGS sequence"/>
</dbReference>
<keyword evidence="2" id="KW-1133">Transmembrane helix</keyword>
<dbReference type="SUPFAM" id="SSF110997">
    <property type="entry name" value="Sporulation related repeat"/>
    <property type="match status" value="1"/>
</dbReference>
<sequence>MSEAKRDTTPSALRSQMLRRAGIAGGLIVVLLAALAWFENTQRADDAAARPAVVMAPPPPVPAVGAPPMPSAAEVEASVAAQDGVPASDGVSPVAAEMSTLPQPVAAAERTDETPPAVVGKPRLVLKSSDAPARAAVADPETPAPAPAATPTSPSPVKAAVAASKPVPRSGYLVQLGVFSTSENAQALYEKVAKMGIESHIESRVVVGPFKDRAAADAAREKLRQSGLGKGLVVRNP</sequence>
<dbReference type="PROSITE" id="PS51724">
    <property type="entry name" value="SPOR"/>
    <property type="match status" value="1"/>
</dbReference>
<dbReference type="AlphaFoldDB" id="A0A557RSD9"/>
<dbReference type="GO" id="GO:0032506">
    <property type="term" value="P:cytokinetic process"/>
    <property type="evidence" value="ECO:0007669"/>
    <property type="project" value="TreeGrafter"/>
</dbReference>
<organism evidence="4 7">
    <name type="scientific">Denitromonas halophila</name>
    <dbReference type="NCBI Taxonomy" id="1629404"/>
    <lineage>
        <taxon>Bacteria</taxon>
        <taxon>Pseudomonadati</taxon>
        <taxon>Pseudomonadota</taxon>
        <taxon>Betaproteobacteria</taxon>
        <taxon>Rhodocyclales</taxon>
        <taxon>Zoogloeaceae</taxon>
        <taxon>Denitromonas</taxon>
    </lineage>
</organism>
<dbReference type="Proteomes" id="UP000319502">
    <property type="component" value="Unassembled WGS sequence"/>
</dbReference>
<proteinExistence type="predicted"/>
<evidence type="ECO:0000256" key="1">
    <source>
        <dbReference type="SAM" id="MobiDB-lite"/>
    </source>
</evidence>
<feature type="domain" description="SPOR" evidence="3">
    <location>
        <begin position="166"/>
        <end position="236"/>
    </location>
</feature>
<dbReference type="Pfam" id="PF05036">
    <property type="entry name" value="SPOR"/>
    <property type="match status" value="1"/>
</dbReference>
<evidence type="ECO:0000313" key="4">
    <source>
        <dbReference type="EMBL" id="TVO57642.1"/>
    </source>
</evidence>
<dbReference type="GO" id="GO:0032153">
    <property type="term" value="C:cell division site"/>
    <property type="evidence" value="ECO:0007669"/>
    <property type="project" value="TreeGrafter"/>
</dbReference>
<dbReference type="RefSeq" id="WP_144175371.1">
    <property type="nucleotide sequence ID" value="NZ_VMNK01000006.1"/>
</dbReference>
<dbReference type="InterPro" id="IPR007730">
    <property type="entry name" value="SPOR-like_dom"/>
</dbReference>
<comment type="caution">
    <text evidence="4">The sequence shown here is derived from an EMBL/GenBank/DDBJ whole genome shotgun (WGS) entry which is preliminary data.</text>
</comment>
<accession>A0A557RSD9</accession>
<dbReference type="PANTHER" id="PTHR38687:SF1">
    <property type="entry name" value="CELL DIVISION PROTEIN DEDD"/>
    <property type="match status" value="1"/>
</dbReference>
<dbReference type="OrthoDB" id="5298834at2"/>
<keyword evidence="2" id="KW-0472">Membrane</keyword>
<dbReference type="EMBL" id="VMNK01000006">
    <property type="protein sequence ID" value="TVO57642.1"/>
    <property type="molecule type" value="Genomic_DNA"/>
</dbReference>
<evidence type="ECO:0000256" key="2">
    <source>
        <dbReference type="SAM" id="Phobius"/>
    </source>
</evidence>
<evidence type="ECO:0000313" key="5">
    <source>
        <dbReference type="EMBL" id="TVO78012.1"/>
    </source>
</evidence>